<gene>
    <name evidence="2" type="ORF">M0R45_008300</name>
</gene>
<keyword evidence="1" id="KW-0812">Transmembrane</keyword>
<evidence type="ECO:0000313" key="3">
    <source>
        <dbReference type="Proteomes" id="UP001457282"/>
    </source>
</evidence>
<dbReference type="AlphaFoldDB" id="A0AAW1Y0E1"/>
<keyword evidence="3" id="KW-1185">Reference proteome</keyword>
<evidence type="ECO:0000313" key="2">
    <source>
        <dbReference type="EMBL" id="KAK9942646.1"/>
    </source>
</evidence>
<name>A0AAW1Y0E1_RUBAR</name>
<accession>A0AAW1Y0E1</accession>
<dbReference type="EMBL" id="JBEDUW010000002">
    <property type="protein sequence ID" value="KAK9942646.1"/>
    <property type="molecule type" value="Genomic_DNA"/>
</dbReference>
<protein>
    <submittedName>
        <fullName evidence="2">Uncharacterized protein</fullName>
    </submittedName>
</protein>
<keyword evidence="1" id="KW-1133">Transmembrane helix</keyword>
<keyword evidence="1" id="KW-0472">Membrane</keyword>
<sequence>MVHLNCKNSAQDAILNGVEVLKLSNSVNSLDGEFGVDGKEEKTSSGGGVHKGAVAAVGFGLMFGAFLGLGAMVYKWKKRPQDWQKRTASLPGYFLYTLETTALCQARPQWGRAYTLPLWASAGSSPLQSYRKLPTILTQVRSLALVDLAMCISV</sequence>
<organism evidence="2 3">
    <name type="scientific">Rubus argutus</name>
    <name type="common">Southern blackberry</name>
    <dbReference type="NCBI Taxonomy" id="59490"/>
    <lineage>
        <taxon>Eukaryota</taxon>
        <taxon>Viridiplantae</taxon>
        <taxon>Streptophyta</taxon>
        <taxon>Embryophyta</taxon>
        <taxon>Tracheophyta</taxon>
        <taxon>Spermatophyta</taxon>
        <taxon>Magnoliopsida</taxon>
        <taxon>eudicotyledons</taxon>
        <taxon>Gunneridae</taxon>
        <taxon>Pentapetalae</taxon>
        <taxon>rosids</taxon>
        <taxon>fabids</taxon>
        <taxon>Rosales</taxon>
        <taxon>Rosaceae</taxon>
        <taxon>Rosoideae</taxon>
        <taxon>Rosoideae incertae sedis</taxon>
        <taxon>Rubus</taxon>
    </lineage>
</organism>
<comment type="caution">
    <text evidence="2">The sequence shown here is derived from an EMBL/GenBank/DDBJ whole genome shotgun (WGS) entry which is preliminary data.</text>
</comment>
<evidence type="ECO:0000256" key="1">
    <source>
        <dbReference type="SAM" id="Phobius"/>
    </source>
</evidence>
<dbReference type="Proteomes" id="UP001457282">
    <property type="component" value="Unassembled WGS sequence"/>
</dbReference>
<proteinExistence type="predicted"/>
<feature type="transmembrane region" description="Helical" evidence="1">
    <location>
        <begin position="53"/>
        <end position="76"/>
    </location>
</feature>
<reference evidence="2 3" key="1">
    <citation type="journal article" date="2023" name="G3 (Bethesda)">
        <title>A chromosome-length genome assembly and annotation of blackberry (Rubus argutus, cv. 'Hillquist').</title>
        <authorList>
            <person name="Bruna T."/>
            <person name="Aryal R."/>
            <person name="Dudchenko O."/>
            <person name="Sargent D.J."/>
            <person name="Mead D."/>
            <person name="Buti M."/>
            <person name="Cavallini A."/>
            <person name="Hytonen T."/>
            <person name="Andres J."/>
            <person name="Pham M."/>
            <person name="Weisz D."/>
            <person name="Mascagni F."/>
            <person name="Usai G."/>
            <person name="Natali L."/>
            <person name="Bassil N."/>
            <person name="Fernandez G.E."/>
            <person name="Lomsadze A."/>
            <person name="Armour M."/>
            <person name="Olukolu B."/>
            <person name="Poorten T."/>
            <person name="Britton C."/>
            <person name="Davik J."/>
            <person name="Ashrafi H."/>
            <person name="Aiden E.L."/>
            <person name="Borodovsky M."/>
            <person name="Worthington M."/>
        </authorList>
    </citation>
    <scope>NUCLEOTIDE SEQUENCE [LARGE SCALE GENOMIC DNA]</scope>
    <source>
        <strain evidence="2">PI 553951</strain>
    </source>
</reference>